<dbReference type="GO" id="GO:0005886">
    <property type="term" value="C:plasma membrane"/>
    <property type="evidence" value="ECO:0007669"/>
    <property type="project" value="UniProtKB-SubCell"/>
</dbReference>
<keyword evidence="4 6" id="KW-1133">Transmembrane helix</keyword>
<dbReference type="RefSeq" id="WP_151625455.1">
    <property type="nucleotide sequence ID" value="NZ_CP043028.1"/>
</dbReference>
<dbReference type="OrthoDB" id="512217at2"/>
<evidence type="ECO:0000256" key="1">
    <source>
        <dbReference type="ARBA" id="ARBA00004651"/>
    </source>
</evidence>
<dbReference type="EMBL" id="CP043028">
    <property type="protein sequence ID" value="QFJ56081.1"/>
    <property type="molecule type" value="Genomic_DNA"/>
</dbReference>
<dbReference type="InterPro" id="IPR050833">
    <property type="entry name" value="Poly_Biosynth_Transport"/>
</dbReference>
<proteinExistence type="predicted"/>
<evidence type="ECO:0000256" key="2">
    <source>
        <dbReference type="ARBA" id="ARBA00022475"/>
    </source>
</evidence>
<dbReference type="PANTHER" id="PTHR30250:SF11">
    <property type="entry name" value="O-ANTIGEN TRANSPORTER-RELATED"/>
    <property type="match status" value="1"/>
</dbReference>
<feature type="transmembrane region" description="Helical" evidence="6">
    <location>
        <begin position="207"/>
        <end position="228"/>
    </location>
</feature>
<evidence type="ECO:0000256" key="4">
    <source>
        <dbReference type="ARBA" id="ARBA00022989"/>
    </source>
</evidence>
<feature type="transmembrane region" description="Helical" evidence="6">
    <location>
        <begin position="21"/>
        <end position="42"/>
    </location>
</feature>
<dbReference type="AlphaFoldDB" id="A0A5P6VW74"/>
<evidence type="ECO:0000256" key="6">
    <source>
        <dbReference type="SAM" id="Phobius"/>
    </source>
</evidence>
<feature type="transmembrane region" description="Helical" evidence="6">
    <location>
        <begin position="177"/>
        <end position="195"/>
    </location>
</feature>
<keyword evidence="3 6" id="KW-0812">Transmembrane</keyword>
<sequence length="453" mass="50554">MNKIDILRSKWKNLSENNRIVFVNVIGAFIIKGLSLVVSLVLTPAYIRFFNNEIVLGVWFTILSVISWILNFDLGIGNGLRNQLAVAFTKKDFAESRRLISSAYLVIGILCSTIIVFFLVVFSFVNWNGFFKIDINIVSKEALQTTVKIVFVGLVLQIFIKIITSVLYAIQKSAINNAIALSTSLLLAIAMLIVPSRSNDLNIVSLAIIYDIAILFPYLIVSIYIFTSKKYKTISPSLGYVSKAHARKVLSLGGYFFLVQVLYMLIMSTNEYLISHITCSKDVVEYKIYFQIFTLGSTIFALTLTPTWSAITKAITEKNLDWVKKLYHKLLIGGIIGATIEVLIVPFLQIIFNIWLRGTTIIANIYIGMAFAILGTLMIFNAILSNVANGIGKLKTQMVAFLVGAVIKIPIAVILVQFLDSWVGIVVATDIVLLLYCFVQPITLKNNINDIKE</sequence>
<feature type="transmembrane region" description="Helical" evidence="6">
    <location>
        <begin position="330"/>
        <end position="355"/>
    </location>
</feature>
<feature type="transmembrane region" description="Helical" evidence="6">
    <location>
        <begin position="103"/>
        <end position="127"/>
    </location>
</feature>
<evidence type="ECO:0000313" key="8">
    <source>
        <dbReference type="Proteomes" id="UP000327030"/>
    </source>
</evidence>
<feature type="transmembrane region" description="Helical" evidence="6">
    <location>
        <begin position="422"/>
        <end position="439"/>
    </location>
</feature>
<feature type="transmembrane region" description="Helical" evidence="6">
    <location>
        <begin position="361"/>
        <end position="384"/>
    </location>
</feature>
<feature type="transmembrane region" description="Helical" evidence="6">
    <location>
        <begin position="147"/>
        <end position="170"/>
    </location>
</feature>
<feature type="transmembrane region" description="Helical" evidence="6">
    <location>
        <begin position="249"/>
        <end position="268"/>
    </location>
</feature>
<reference evidence="8" key="1">
    <citation type="submission" date="2019-08" db="EMBL/GenBank/DDBJ databases">
        <title>Complete Genome Sequence of the Polysaccharide-Degrading Rumen Bacterium Pseudobutyrivibrio xylanivorans MA3014.</title>
        <authorList>
            <person name="Palevich N."/>
            <person name="Maclean P.H."/>
            <person name="Kelly W.J."/>
            <person name="Leahy S.C."/>
            <person name="Rakonjac J."/>
            <person name="Attwood G.T."/>
        </authorList>
    </citation>
    <scope>NUCLEOTIDE SEQUENCE [LARGE SCALE GENOMIC DNA]</scope>
    <source>
        <strain evidence="8">MA3014</strain>
    </source>
</reference>
<evidence type="ECO:0000256" key="3">
    <source>
        <dbReference type="ARBA" id="ARBA00022692"/>
    </source>
</evidence>
<dbReference type="PANTHER" id="PTHR30250">
    <property type="entry name" value="PST FAMILY PREDICTED COLANIC ACID TRANSPORTER"/>
    <property type="match status" value="1"/>
</dbReference>
<name>A0A5P6VW74_PSEXY</name>
<evidence type="ECO:0000256" key="5">
    <source>
        <dbReference type="ARBA" id="ARBA00023136"/>
    </source>
</evidence>
<dbReference type="KEGG" id="pxv:FXF36_14910"/>
<protein>
    <recommendedName>
        <fullName evidence="9">Oligosaccharide flippase family protein</fullName>
    </recommendedName>
</protein>
<feature type="transmembrane region" description="Helical" evidence="6">
    <location>
        <begin position="396"/>
        <end position="416"/>
    </location>
</feature>
<accession>A0A5P6VW74</accession>
<gene>
    <name evidence="7" type="ORF">FXF36_14910</name>
</gene>
<feature type="transmembrane region" description="Helical" evidence="6">
    <location>
        <begin position="288"/>
        <end position="309"/>
    </location>
</feature>
<dbReference type="Proteomes" id="UP000327030">
    <property type="component" value="Chromosome 1"/>
</dbReference>
<comment type="subcellular location">
    <subcellularLocation>
        <location evidence="1">Cell membrane</location>
        <topology evidence="1">Multi-pass membrane protein</topology>
    </subcellularLocation>
</comment>
<evidence type="ECO:0008006" key="9">
    <source>
        <dbReference type="Google" id="ProtNLM"/>
    </source>
</evidence>
<feature type="transmembrane region" description="Helical" evidence="6">
    <location>
        <begin position="54"/>
        <end position="74"/>
    </location>
</feature>
<keyword evidence="5 6" id="KW-0472">Membrane</keyword>
<evidence type="ECO:0000313" key="7">
    <source>
        <dbReference type="EMBL" id="QFJ56081.1"/>
    </source>
</evidence>
<keyword evidence="2" id="KW-1003">Cell membrane</keyword>
<organism evidence="7 8">
    <name type="scientific">Pseudobutyrivibrio xylanivorans</name>
    <dbReference type="NCBI Taxonomy" id="185007"/>
    <lineage>
        <taxon>Bacteria</taxon>
        <taxon>Bacillati</taxon>
        <taxon>Bacillota</taxon>
        <taxon>Clostridia</taxon>
        <taxon>Lachnospirales</taxon>
        <taxon>Lachnospiraceae</taxon>
        <taxon>Pseudobutyrivibrio</taxon>
    </lineage>
</organism>